<name>A0A376BVY3_9NEIS</name>
<dbReference type="NCBIfam" id="TIGR02532">
    <property type="entry name" value="IV_pilin_GFxxxE"/>
    <property type="match status" value="1"/>
</dbReference>
<dbReference type="OrthoDB" id="8592370at2"/>
<organism evidence="1 2">
    <name type="scientific">Alysiella crassa</name>
    <dbReference type="NCBI Taxonomy" id="153491"/>
    <lineage>
        <taxon>Bacteria</taxon>
        <taxon>Pseudomonadati</taxon>
        <taxon>Pseudomonadota</taxon>
        <taxon>Betaproteobacteria</taxon>
        <taxon>Neisseriales</taxon>
        <taxon>Neisseriaceae</taxon>
        <taxon>Alysiella</taxon>
    </lineage>
</organism>
<keyword evidence="2" id="KW-1185">Reference proteome</keyword>
<dbReference type="Pfam" id="PF07963">
    <property type="entry name" value="N_methyl"/>
    <property type="match status" value="1"/>
</dbReference>
<dbReference type="PROSITE" id="PS00409">
    <property type="entry name" value="PROKAR_NTER_METHYL"/>
    <property type="match status" value="1"/>
</dbReference>
<dbReference type="RefSeq" id="WP_051968385.1">
    <property type="nucleotide sequence ID" value="NZ_CP091519.2"/>
</dbReference>
<dbReference type="SUPFAM" id="SSF54523">
    <property type="entry name" value="Pili subunits"/>
    <property type="match status" value="1"/>
</dbReference>
<reference evidence="1 2" key="1">
    <citation type="submission" date="2018-06" db="EMBL/GenBank/DDBJ databases">
        <authorList>
            <consortium name="Pathogen Informatics"/>
            <person name="Doyle S."/>
        </authorList>
    </citation>
    <scope>NUCLEOTIDE SEQUENCE [LARGE SCALE GENOMIC DNA]</scope>
    <source>
        <strain evidence="1 2">NCTC10283</strain>
    </source>
</reference>
<evidence type="ECO:0000313" key="1">
    <source>
        <dbReference type="EMBL" id="SSY80975.1"/>
    </source>
</evidence>
<dbReference type="Proteomes" id="UP000254209">
    <property type="component" value="Unassembled WGS sequence"/>
</dbReference>
<dbReference type="AlphaFoldDB" id="A0A376BVY3"/>
<protein>
    <submittedName>
        <fullName evidence="1">Serogroup A1</fullName>
    </submittedName>
</protein>
<dbReference type="STRING" id="1120980.GCA_000745955_00409"/>
<dbReference type="Gene3D" id="3.30.700.10">
    <property type="entry name" value="Glycoprotein, Type 4 Pilin"/>
    <property type="match status" value="1"/>
</dbReference>
<dbReference type="EMBL" id="UFSO01000003">
    <property type="protein sequence ID" value="SSY80975.1"/>
    <property type="molecule type" value="Genomic_DNA"/>
</dbReference>
<dbReference type="InterPro" id="IPR045584">
    <property type="entry name" value="Pilin-like"/>
</dbReference>
<sequence length="144" mass="16094">MKKMQGFTLVEMMITVAIIAILAAIALPAYNDYIEKGELADAKQAAVAMYQEVETAKIQRPRAFTNADAYQKELKKVTGKVSPRIGKLYSFTPSIVNDKTTQVPIGFTLDIQPLKKGKKYFITSEMGGKFKRCKVKQKSSCEDF</sequence>
<accession>A0A376BVY3</accession>
<dbReference type="InterPro" id="IPR012902">
    <property type="entry name" value="N_methyl_site"/>
</dbReference>
<evidence type="ECO:0000313" key="2">
    <source>
        <dbReference type="Proteomes" id="UP000254209"/>
    </source>
</evidence>
<proteinExistence type="predicted"/>
<gene>
    <name evidence="1" type="primary">fimA_2</name>
    <name evidence="1" type="ORF">NCTC10283_02539</name>
</gene>